<comment type="caution">
    <text evidence="2">The sequence shown here is derived from an EMBL/GenBank/DDBJ whole genome shotgun (WGS) entry which is preliminary data.</text>
</comment>
<feature type="region of interest" description="Disordered" evidence="1">
    <location>
        <begin position="1"/>
        <end position="24"/>
    </location>
</feature>
<evidence type="ECO:0000256" key="1">
    <source>
        <dbReference type="SAM" id="MobiDB-lite"/>
    </source>
</evidence>
<proteinExistence type="predicted"/>
<evidence type="ECO:0000313" key="2">
    <source>
        <dbReference type="EMBL" id="KAK4009686.1"/>
    </source>
</evidence>
<protein>
    <submittedName>
        <fullName evidence="2">Uncharacterized protein</fullName>
    </submittedName>
</protein>
<reference evidence="2 3" key="1">
    <citation type="journal article" date="2023" name="Nucleic Acids Res.">
        <title>The hologenome of Daphnia magna reveals possible DNA methylation and microbiome-mediated evolution of the host genome.</title>
        <authorList>
            <person name="Chaturvedi A."/>
            <person name="Li X."/>
            <person name="Dhandapani V."/>
            <person name="Marshall H."/>
            <person name="Kissane S."/>
            <person name="Cuenca-Cambronero M."/>
            <person name="Asole G."/>
            <person name="Calvet F."/>
            <person name="Ruiz-Romero M."/>
            <person name="Marangio P."/>
            <person name="Guigo R."/>
            <person name="Rago D."/>
            <person name="Mirbahai L."/>
            <person name="Eastwood N."/>
            <person name="Colbourne J.K."/>
            <person name="Zhou J."/>
            <person name="Mallon E."/>
            <person name="Orsini L."/>
        </authorList>
    </citation>
    <scope>NUCLEOTIDE SEQUENCE [LARGE SCALE GENOMIC DNA]</scope>
    <source>
        <strain evidence="2">LRV0_1</strain>
    </source>
</reference>
<accession>A0ABQ9Z9Y4</accession>
<name>A0ABQ9Z9Y4_9CRUS</name>
<dbReference type="EMBL" id="JAOYFB010000003">
    <property type="protein sequence ID" value="KAK4009686.1"/>
    <property type="molecule type" value="Genomic_DNA"/>
</dbReference>
<evidence type="ECO:0000313" key="3">
    <source>
        <dbReference type="Proteomes" id="UP001234178"/>
    </source>
</evidence>
<gene>
    <name evidence="2" type="ORF">OUZ56_018832</name>
</gene>
<keyword evidence="3" id="KW-1185">Reference proteome</keyword>
<sequence>MGRGFEPGRRSKKNIPSHLTVGQKNNPGRVMSRCGFTGIGFFEKYYLSFTLQFITEAAIRSKI</sequence>
<organism evidence="2 3">
    <name type="scientific">Daphnia magna</name>
    <dbReference type="NCBI Taxonomy" id="35525"/>
    <lineage>
        <taxon>Eukaryota</taxon>
        <taxon>Metazoa</taxon>
        <taxon>Ecdysozoa</taxon>
        <taxon>Arthropoda</taxon>
        <taxon>Crustacea</taxon>
        <taxon>Branchiopoda</taxon>
        <taxon>Diplostraca</taxon>
        <taxon>Cladocera</taxon>
        <taxon>Anomopoda</taxon>
        <taxon>Daphniidae</taxon>
        <taxon>Daphnia</taxon>
    </lineage>
</organism>
<dbReference type="Proteomes" id="UP001234178">
    <property type="component" value="Unassembled WGS sequence"/>
</dbReference>